<gene>
    <name evidence="2" type="ORF">Slati_2998400</name>
</gene>
<sequence length="135" mass="14487">MIGDTGNFSSKLDEVLSSTSRLVEAPPLASLVEAMGASTGLLVEAGASTMLLVRASASTDEVSVPLGWTGVVCLDSLIGGFLLAPLLFFERVRRVVPLYPLLLSQTLLFWTGMMIASLWRSLRLFVTFLIAPLTL</sequence>
<accession>A0AAW2VIR0</accession>
<proteinExistence type="predicted"/>
<evidence type="ECO:0000256" key="1">
    <source>
        <dbReference type="SAM" id="Phobius"/>
    </source>
</evidence>
<evidence type="ECO:0000313" key="2">
    <source>
        <dbReference type="EMBL" id="KAL0428236.1"/>
    </source>
</evidence>
<keyword evidence="1" id="KW-1133">Transmembrane helix</keyword>
<organism evidence="2">
    <name type="scientific">Sesamum latifolium</name>
    <dbReference type="NCBI Taxonomy" id="2727402"/>
    <lineage>
        <taxon>Eukaryota</taxon>
        <taxon>Viridiplantae</taxon>
        <taxon>Streptophyta</taxon>
        <taxon>Embryophyta</taxon>
        <taxon>Tracheophyta</taxon>
        <taxon>Spermatophyta</taxon>
        <taxon>Magnoliopsida</taxon>
        <taxon>eudicotyledons</taxon>
        <taxon>Gunneridae</taxon>
        <taxon>Pentapetalae</taxon>
        <taxon>asterids</taxon>
        <taxon>lamiids</taxon>
        <taxon>Lamiales</taxon>
        <taxon>Pedaliaceae</taxon>
        <taxon>Sesamum</taxon>
    </lineage>
</organism>
<dbReference type="AlphaFoldDB" id="A0AAW2VIR0"/>
<comment type="caution">
    <text evidence="2">The sequence shown here is derived from an EMBL/GenBank/DDBJ whole genome shotgun (WGS) entry which is preliminary data.</text>
</comment>
<reference evidence="2" key="1">
    <citation type="submission" date="2020-06" db="EMBL/GenBank/DDBJ databases">
        <authorList>
            <person name="Li T."/>
            <person name="Hu X."/>
            <person name="Zhang T."/>
            <person name="Song X."/>
            <person name="Zhang H."/>
            <person name="Dai N."/>
            <person name="Sheng W."/>
            <person name="Hou X."/>
            <person name="Wei L."/>
        </authorList>
    </citation>
    <scope>NUCLEOTIDE SEQUENCE</scope>
    <source>
        <strain evidence="2">KEN1</strain>
        <tissue evidence="2">Leaf</tissue>
    </source>
</reference>
<dbReference type="EMBL" id="JACGWN010000010">
    <property type="protein sequence ID" value="KAL0428236.1"/>
    <property type="molecule type" value="Genomic_DNA"/>
</dbReference>
<keyword evidence="1" id="KW-0472">Membrane</keyword>
<reference evidence="2" key="2">
    <citation type="journal article" date="2024" name="Plant">
        <title>Genomic evolution and insights into agronomic trait innovations of Sesamum species.</title>
        <authorList>
            <person name="Miao H."/>
            <person name="Wang L."/>
            <person name="Qu L."/>
            <person name="Liu H."/>
            <person name="Sun Y."/>
            <person name="Le M."/>
            <person name="Wang Q."/>
            <person name="Wei S."/>
            <person name="Zheng Y."/>
            <person name="Lin W."/>
            <person name="Duan Y."/>
            <person name="Cao H."/>
            <person name="Xiong S."/>
            <person name="Wang X."/>
            <person name="Wei L."/>
            <person name="Li C."/>
            <person name="Ma Q."/>
            <person name="Ju M."/>
            <person name="Zhao R."/>
            <person name="Li G."/>
            <person name="Mu C."/>
            <person name="Tian Q."/>
            <person name="Mei H."/>
            <person name="Zhang T."/>
            <person name="Gao T."/>
            <person name="Zhang H."/>
        </authorList>
    </citation>
    <scope>NUCLEOTIDE SEQUENCE</scope>
    <source>
        <strain evidence="2">KEN1</strain>
    </source>
</reference>
<name>A0AAW2VIR0_9LAMI</name>
<feature type="transmembrane region" description="Helical" evidence="1">
    <location>
        <begin position="66"/>
        <end position="89"/>
    </location>
</feature>
<protein>
    <submittedName>
        <fullName evidence="2">Uncharacterized protein</fullName>
    </submittedName>
</protein>
<keyword evidence="1" id="KW-0812">Transmembrane</keyword>
<feature type="transmembrane region" description="Helical" evidence="1">
    <location>
        <begin position="101"/>
        <end position="119"/>
    </location>
</feature>